<feature type="domain" description="Ubiquitin-like protease family profile" evidence="5">
    <location>
        <begin position="579"/>
        <end position="757"/>
    </location>
</feature>
<evidence type="ECO:0000259" key="5">
    <source>
        <dbReference type="PROSITE" id="PS50600"/>
    </source>
</evidence>
<keyword evidence="3" id="KW-0378">Hydrolase</keyword>
<dbReference type="Pfam" id="PF02902">
    <property type="entry name" value="Peptidase_C48"/>
    <property type="match status" value="1"/>
</dbReference>
<feature type="compositionally biased region" description="Polar residues" evidence="4">
    <location>
        <begin position="31"/>
        <end position="46"/>
    </location>
</feature>
<evidence type="ECO:0000313" key="6">
    <source>
        <dbReference type="EnsemblMetazoa" id="XP_038062048.1"/>
    </source>
</evidence>
<dbReference type="AlphaFoldDB" id="A0A914AE81"/>
<evidence type="ECO:0000256" key="2">
    <source>
        <dbReference type="ARBA" id="ARBA00022670"/>
    </source>
</evidence>
<dbReference type="RefSeq" id="XP_038062048.1">
    <property type="nucleotide sequence ID" value="XM_038206120.1"/>
</dbReference>
<keyword evidence="7" id="KW-1185">Reference proteome</keyword>
<dbReference type="InterPro" id="IPR003653">
    <property type="entry name" value="Peptidase_C48_C"/>
</dbReference>
<evidence type="ECO:0000256" key="3">
    <source>
        <dbReference type="ARBA" id="ARBA00022801"/>
    </source>
</evidence>
<dbReference type="GeneID" id="119732554"/>
<evidence type="ECO:0000256" key="4">
    <source>
        <dbReference type="SAM" id="MobiDB-lite"/>
    </source>
</evidence>
<comment type="similarity">
    <text evidence="1">Belongs to the peptidase C48 family.</text>
</comment>
<reference evidence="6" key="1">
    <citation type="submission" date="2022-11" db="UniProtKB">
        <authorList>
            <consortium name="EnsemblMetazoa"/>
        </authorList>
    </citation>
    <scope>IDENTIFICATION</scope>
</reference>
<keyword evidence="2" id="KW-0645">Protease</keyword>
<dbReference type="Gene3D" id="3.40.395.10">
    <property type="entry name" value="Adenoviral Proteinase, Chain A"/>
    <property type="match status" value="1"/>
</dbReference>
<dbReference type="OrthoDB" id="442460at2759"/>
<evidence type="ECO:0000313" key="7">
    <source>
        <dbReference type="Proteomes" id="UP000887568"/>
    </source>
</evidence>
<dbReference type="GO" id="GO:0008234">
    <property type="term" value="F:cysteine-type peptidase activity"/>
    <property type="evidence" value="ECO:0007669"/>
    <property type="project" value="InterPro"/>
</dbReference>
<accession>A0A914AE81</accession>
<protein>
    <recommendedName>
        <fullName evidence="5">Ubiquitin-like protease family profile domain-containing protein</fullName>
    </recommendedName>
</protein>
<dbReference type="SUPFAM" id="SSF54001">
    <property type="entry name" value="Cysteine proteinases"/>
    <property type="match status" value="1"/>
</dbReference>
<name>A0A914AE81_PATMI</name>
<feature type="region of interest" description="Disordered" evidence="4">
    <location>
        <begin position="212"/>
        <end position="248"/>
    </location>
</feature>
<dbReference type="InterPro" id="IPR011011">
    <property type="entry name" value="Znf_FYVE_PHD"/>
</dbReference>
<dbReference type="GO" id="GO:0006508">
    <property type="term" value="P:proteolysis"/>
    <property type="evidence" value="ECO:0007669"/>
    <property type="project" value="UniProtKB-KW"/>
</dbReference>
<feature type="compositionally biased region" description="Low complexity" evidence="4">
    <location>
        <begin position="15"/>
        <end position="25"/>
    </location>
</feature>
<sequence>MCSESESESERNDVESPPSLGLSSEPKTDQAPKSNPAVNKTKVTQRNLQYNRRKWGKLKDTAKKWIDNQGSTVAPFVIMRLNKGVFEWGGPSFMRGFAEDLEVIVKFKEAAFMRPVPFRHKGTETKKAANSWTGVNVDGVDLQSLPVASLRRILTEICNPKGLCGFWQNPGNKPSWWPSDEVPFQSPNWVSGGGTKLRCHQLLQVLEAYKSSDGTNQQCPGPSGQKDQPRPTCSSKKPPPAPPRPSVTDRVLHKFKKRDYRSCLTTLEALSWADLQVVCNDLMPHVIDKKEQINTNISLADFPASKVDERRSKLARLPKNFAALYSTGDGDCLFHSLSVLVNGTEEATLFIRLAATVYGVCHASHYVSMYLEECGSIQAACAFMHMMCAHPPPGTSIADWTVEEIICHTVQDQAASTAKIQSYSGILQVLFAAGFLGVYIQQYSEDRAPGYDTLLNPCACEEQDGLPLLHVMWVKASSSGAMNHFVPLVPRRAQSRRAAHKGKKFNLGDVAENFCTACLGAMNMCQADVHYLDTWIECDECHKWYHCLCTGVAHAAAENMTFVCCSLNCSTSVAKLDGTTITVGDINRLRNGEDLSGDAIDFFMRHFMKTSNGADALILPYFIGQLLQPNSWLQKLPLSQAVPRMEQHLRTVGITAPRIQQTGNLLLPVCTRNHWVGVIVQREAKSLLILDSLDGFLGADVYNSLHRFVCRYLDLIAHCAADKALNEEPLCMEAPKVKQQDNMHDCGVFLLANFEAFLNGGIDELGKICTNGMKMRRRLITLVHGHSS</sequence>
<dbReference type="EnsemblMetazoa" id="XM_038206120.1">
    <property type="protein sequence ID" value="XP_038062048.1"/>
    <property type="gene ID" value="LOC119732554"/>
</dbReference>
<organism evidence="6 7">
    <name type="scientific">Patiria miniata</name>
    <name type="common">Bat star</name>
    <name type="synonym">Asterina miniata</name>
    <dbReference type="NCBI Taxonomy" id="46514"/>
    <lineage>
        <taxon>Eukaryota</taxon>
        <taxon>Metazoa</taxon>
        <taxon>Echinodermata</taxon>
        <taxon>Eleutherozoa</taxon>
        <taxon>Asterozoa</taxon>
        <taxon>Asteroidea</taxon>
        <taxon>Valvatacea</taxon>
        <taxon>Valvatida</taxon>
        <taxon>Asterinidae</taxon>
        <taxon>Patiria</taxon>
    </lineage>
</organism>
<proteinExistence type="inferred from homology"/>
<dbReference type="Proteomes" id="UP000887568">
    <property type="component" value="Unplaced"/>
</dbReference>
<evidence type="ECO:0000256" key="1">
    <source>
        <dbReference type="ARBA" id="ARBA00005234"/>
    </source>
</evidence>
<dbReference type="InterPro" id="IPR038765">
    <property type="entry name" value="Papain-like_cys_pep_sf"/>
</dbReference>
<feature type="region of interest" description="Disordered" evidence="4">
    <location>
        <begin position="1"/>
        <end position="46"/>
    </location>
</feature>
<dbReference type="SUPFAM" id="SSF57903">
    <property type="entry name" value="FYVE/PHD zinc finger"/>
    <property type="match status" value="1"/>
</dbReference>
<dbReference type="PROSITE" id="PS50600">
    <property type="entry name" value="ULP_PROTEASE"/>
    <property type="match status" value="1"/>
</dbReference>